<comment type="caution">
    <text evidence="8">The sequence shown here is derived from an EMBL/GenBank/DDBJ whole genome shotgun (WGS) entry which is preliminary data.</text>
</comment>
<protein>
    <recommendedName>
        <fullName evidence="7">Phage shock protein PspC N-terminal domain-containing protein</fullName>
    </recommendedName>
</protein>
<evidence type="ECO:0000256" key="6">
    <source>
        <dbReference type="SAM" id="Phobius"/>
    </source>
</evidence>
<feature type="domain" description="Phage shock protein PspC N-terminal" evidence="7">
    <location>
        <begin position="2"/>
        <end position="60"/>
    </location>
</feature>
<evidence type="ECO:0000256" key="2">
    <source>
        <dbReference type="ARBA" id="ARBA00022475"/>
    </source>
</evidence>
<keyword evidence="5 6" id="KW-0472">Membrane</keyword>
<comment type="subcellular location">
    <subcellularLocation>
        <location evidence="1">Cell membrane</location>
        <topology evidence="1">Single-pass membrane protein</topology>
    </subcellularLocation>
</comment>
<dbReference type="PANTHER" id="PTHR33885">
    <property type="entry name" value="PHAGE SHOCK PROTEIN C"/>
    <property type="match status" value="1"/>
</dbReference>
<dbReference type="STRING" id="1798680.A3J66_02830"/>
<keyword evidence="3 6" id="KW-0812">Transmembrane</keyword>
<dbReference type="Pfam" id="PF04024">
    <property type="entry name" value="PspC"/>
    <property type="match status" value="1"/>
</dbReference>
<dbReference type="EMBL" id="MFQB01000024">
    <property type="protein sequence ID" value="OGH67803.1"/>
    <property type="molecule type" value="Genomic_DNA"/>
</dbReference>
<dbReference type="AlphaFoldDB" id="A0A1F6M8E4"/>
<evidence type="ECO:0000313" key="8">
    <source>
        <dbReference type="EMBL" id="OGH67803.1"/>
    </source>
</evidence>
<evidence type="ECO:0000259" key="7">
    <source>
        <dbReference type="Pfam" id="PF04024"/>
    </source>
</evidence>
<evidence type="ECO:0000256" key="1">
    <source>
        <dbReference type="ARBA" id="ARBA00004162"/>
    </source>
</evidence>
<gene>
    <name evidence="8" type="ORF">A3J66_02830</name>
</gene>
<evidence type="ECO:0000313" key="9">
    <source>
        <dbReference type="Proteomes" id="UP000176282"/>
    </source>
</evidence>
<keyword evidence="2" id="KW-1003">Cell membrane</keyword>
<proteinExistence type="predicted"/>
<accession>A0A1F6M8E4</accession>
<dbReference type="Proteomes" id="UP000176282">
    <property type="component" value="Unassembled WGS sequence"/>
</dbReference>
<dbReference type="GO" id="GO:0005886">
    <property type="term" value="C:plasma membrane"/>
    <property type="evidence" value="ECO:0007669"/>
    <property type="project" value="UniProtKB-SubCell"/>
</dbReference>
<name>A0A1F6M8E4_9BACT</name>
<keyword evidence="4 6" id="KW-1133">Transmembrane helix</keyword>
<reference evidence="8 9" key="1">
    <citation type="journal article" date="2016" name="Nat. Commun.">
        <title>Thousands of microbial genomes shed light on interconnected biogeochemical processes in an aquifer system.</title>
        <authorList>
            <person name="Anantharaman K."/>
            <person name="Brown C.T."/>
            <person name="Hug L.A."/>
            <person name="Sharon I."/>
            <person name="Castelle C.J."/>
            <person name="Probst A.J."/>
            <person name="Thomas B.C."/>
            <person name="Singh A."/>
            <person name="Wilkins M.J."/>
            <person name="Karaoz U."/>
            <person name="Brodie E.L."/>
            <person name="Williams K.H."/>
            <person name="Hubbard S.S."/>
            <person name="Banfield J.F."/>
        </authorList>
    </citation>
    <scope>NUCLEOTIDE SEQUENCE [LARGE SCALE GENOMIC DNA]</scope>
</reference>
<sequence>MKRLYRSKRQKMIAGVFGGLGEYFDVDPTLLRLPAALLLILTGIVPMVIIYILAAIIIPEDPNGSPSA</sequence>
<evidence type="ECO:0000256" key="4">
    <source>
        <dbReference type="ARBA" id="ARBA00022989"/>
    </source>
</evidence>
<feature type="transmembrane region" description="Helical" evidence="6">
    <location>
        <begin position="36"/>
        <end position="58"/>
    </location>
</feature>
<evidence type="ECO:0000256" key="3">
    <source>
        <dbReference type="ARBA" id="ARBA00022692"/>
    </source>
</evidence>
<dbReference type="InterPro" id="IPR052027">
    <property type="entry name" value="PspC"/>
</dbReference>
<dbReference type="PANTHER" id="PTHR33885:SF3">
    <property type="entry name" value="PHAGE SHOCK PROTEIN C"/>
    <property type="match status" value="1"/>
</dbReference>
<evidence type="ECO:0000256" key="5">
    <source>
        <dbReference type="ARBA" id="ARBA00023136"/>
    </source>
</evidence>
<dbReference type="InterPro" id="IPR007168">
    <property type="entry name" value="Phageshock_PspC_N"/>
</dbReference>
<organism evidence="8 9">
    <name type="scientific">Candidatus Magasanikbacteria bacterium RIFCSPHIGHO2_02_FULL_47_14</name>
    <dbReference type="NCBI Taxonomy" id="1798680"/>
    <lineage>
        <taxon>Bacteria</taxon>
        <taxon>Candidatus Magasanikiibacteriota</taxon>
    </lineage>
</organism>